<organism evidence="1 2">
    <name type="scientific">Vitis vinifera</name>
    <name type="common">Grape</name>
    <dbReference type="NCBI Taxonomy" id="29760"/>
    <lineage>
        <taxon>Eukaryota</taxon>
        <taxon>Viridiplantae</taxon>
        <taxon>Streptophyta</taxon>
        <taxon>Embryophyta</taxon>
        <taxon>Tracheophyta</taxon>
        <taxon>Spermatophyta</taxon>
        <taxon>Magnoliopsida</taxon>
        <taxon>eudicotyledons</taxon>
        <taxon>Gunneridae</taxon>
        <taxon>Pentapetalae</taxon>
        <taxon>rosids</taxon>
        <taxon>Vitales</taxon>
        <taxon>Vitaceae</taxon>
        <taxon>Viteae</taxon>
        <taxon>Vitis</taxon>
    </lineage>
</organism>
<accession>F6I5C0</accession>
<dbReference type="HOGENOM" id="CLU_3225663_0_0_1"/>
<dbReference type="PaxDb" id="29760-VIT_15s0024g01590.t01"/>
<gene>
    <name evidence="1" type="ordered locus">VIT_15s0024g01590</name>
</gene>
<protein>
    <submittedName>
        <fullName evidence="1">Uncharacterized protein</fullName>
    </submittedName>
</protein>
<dbReference type="InParanoid" id="F6I5C0"/>
<evidence type="ECO:0000313" key="2">
    <source>
        <dbReference type="Proteomes" id="UP000009183"/>
    </source>
</evidence>
<name>F6I5C0_VITVI</name>
<dbReference type="EMBL" id="FN596748">
    <property type="protein sequence ID" value="CCB62138.1"/>
    <property type="molecule type" value="Genomic_DNA"/>
</dbReference>
<keyword evidence="2" id="KW-1185">Reference proteome</keyword>
<dbReference type="AlphaFoldDB" id="F6I5C0"/>
<reference evidence="2" key="1">
    <citation type="journal article" date="2007" name="Nature">
        <title>The grapevine genome sequence suggests ancestral hexaploidization in major angiosperm phyla.</title>
        <authorList>
            <consortium name="The French-Italian Public Consortium for Grapevine Genome Characterization."/>
            <person name="Jaillon O."/>
            <person name="Aury J.-M."/>
            <person name="Noel B."/>
            <person name="Policriti A."/>
            <person name="Clepet C."/>
            <person name="Casagrande A."/>
            <person name="Choisne N."/>
            <person name="Aubourg S."/>
            <person name="Vitulo N."/>
            <person name="Jubin C."/>
            <person name="Vezzi A."/>
            <person name="Legeai F."/>
            <person name="Hugueney P."/>
            <person name="Dasilva C."/>
            <person name="Horner D."/>
            <person name="Mica E."/>
            <person name="Jublot D."/>
            <person name="Poulain J."/>
            <person name="Bruyere C."/>
            <person name="Billault A."/>
            <person name="Segurens B."/>
            <person name="Gouyvenoux M."/>
            <person name="Ugarte E."/>
            <person name="Cattonaro F."/>
            <person name="Anthouard V."/>
            <person name="Vico V."/>
            <person name="Del Fabbro C."/>
            <person name="Alaux M."/>
            <person name="Di Gaspero G."/>
            <person name="Dumas V."/>
            <person name="Felice N."/>
            <person name="Paillard S."/>
            <person name="Juman I."/>
            <person name="Moroldo M."/>
            <person name="Scalabrin S."/>
            <person name="Canaguier A."/>
            <person name="Le Clainche I."/>
            <person name="Malacrida G."/>
            <person name="Durand E."/>
            <person name="Pesole G."/>
            <person name="Laucou V."/>
            <person name="Chatelet P."/>
            <person name="Merdinoglu D."/>
            <person name="Delledonne M."/>
            <person name="Pezzotti M."/>
            <person name="Lecharny A."/>
            <person name="Scarpelli C."/>
            <person name="Artiguenave F."/>
            <person name="Pe M.E."/>
            <person name="Valle G."/>
            <person name="Morgante M."/>
            <person name="Caboche M."/>
            <person name="Adam-Blondon A.-F."/>
            <person name="Weissenbach J."/>
            <person name="Quetier F."/>
            <person name="Wincker P."/>
        </authorList>
    </citation>
    <scope>NUCLEOTIDE SEQUENCE [LARGE SCALE GENOMIC DNA]</scope>
    <source>
        <strain evidence="2">cv. Pinot noir / PN40024</strain>
    </source>
</reference>
<proteinExistence type="predicted"/>
<sequence>MDSKYNHKYIDTVCFFFWDVGYRFWIVHLKNHALITHAAREQEY</sequence>
<dbReference type="Proteomes" id="UP000009183">
    <property type="component" value="Chromosome 15"/>
</dbReference>
<evidence type="ECO:0000313" key="1">
    <source>
        <dbReference type="EMBL" id="CCB62138.1"/>
    </source>
</evidence>